<reference evidence="1 2" key="1">
    <citation type="submission" date="2017-10" db="EMBL/GenBank/DDBJ databases">
        <title>Genomics of the genus Arcobacter.</title>
        <authorList>
            <person name="Perez-Cataluna A."/>
            <person name="Figueras M.J."/>
        </authorList>
    </citation>
    <scope>NUCLEOTIDE SEQUENCE [LARGE SCALE GENOMIC DNA]</scope>
    <source>
        <strain evidence="1 2">CECT 8993</strain>
    </source>
</reference>
<accession>A0A4Q0Y1E5</accession>
<dbReference type="Proteomes" id="UP000290172">
    <property type="component" value="Unassembled WGS sequence"/>
</dbReference>
<proteinExistence type="predicted"/>
<organism evidence="1 2">
    <name type="scientific">Halarcobacter ebronensis</name>
    <dbReference type="NCBI Taxonomy" id="1462615"/>
    <lineage>
        <taxon>Bacteria</taxon>
        <taxon>Pseudomonadati</taxon>
        <taxon>Campylobacterota</taxon>
        <taxon>Epsilonproteobacteria</taxon>
        <taxon>Campylobacterales</taxon>
        <taxon>Arcobacteraceae</taxon>
        <taxon>Halarcobacter</taxon>
    </lineage>
</organism>
<protein>
    <submittedName>
        <fullName evidence="1">Transporter</fullName>
    </submittedName>
</protein>
<dbReference type="EMBL" id="PDKJ01000067">
    <property type="protein sequence ID" value="RXJ63822.1"/>
    <property type="molecule type" value="Genomic_DNA"/>
</dbReference>
<gene>
    <name evidence="1" type="ORF">CRV08_15910</name>
</gene>
<name>A0A4Q0Y1E5_9BACT</name>
<evidence type="ECO:0000313" key="1">
    <source>
        <dbReference type="EMBL" id="RXJ63822.1"/>
    </source>
</evidence>
<dbReference type="AlphaFoldDB" id="A0A4Q0Y1E5"/>
<sequence length="56" mass="6325">MNKLEAIVTKIKSKQSLNLVSFSFNTNSLTMISLDLDEKVKEDKKVLLSIKPTKIT</sequence>
<feature type="non-terminal residue" evidence="1">
    <location>
        <position position="56"/>
    </location>
</feature>
<comment type="caution">
    <text evidence="1">The sequence shown here is derived from an EMBL/GenBank/DDBJ whole genome shotgun (WGS) entry which is preliminary data.</text>
</comment>
<evidence type="ECO:0000313" key="2">
    <source>
        <dbReference type="Proteomes" id="UP000290172"/>
    </source>
</evidence>